<feature type="region of interest" description="Disordered" evidence="1">
    <location>
        <begin position="122"/>
        <end position="141"/>
    </location>
</feature>
<accession>A0A0B6ZBE0</accession>
<gene>
    <name evidence="2" type="primary">ORF53671</name>
</gene>
<proteinExistence type="predicted"/>
<evidence type="ECO:0000256" key="1">
    <source>
        <dbReference type="SAM" id="MobiDB-lite"/>
    </source>
</evidence>
<dbReference type="AlphaFoldDB" id="A0A0B6ZBE0"/>
<organism evidence="2">
    <name type="scientific">Arion vulgaris</name>
    <dbReference type="NCBI Taxonomy" id="1028688"/>
    <lineage>
        <taxon>Eukaryota</taxon>
        <taxon>Metazoa</taxon>
        <taxon>Spiralia</taxon>
        <taxon>Lophotrochozoa</taxon>
        <taxon>Mollusca</taxon>
        <taxon>Gastropoda</taxon>
        <taxon>Heterobranchia</taxon>
        <taxon>Euthyneura</taxon>
        <taxon>Panpulmonata</taxon>
        <taxon>Eupulmonata</taxon>
        <taxon>Stylommatophora</taxon>
        <taxon>Helicina</taxon>
        <taxon>Arionoidea</taxon>
        <taxon>Arionidae</taxon>
        <taxon>Arion</taxon>
    </lineage>
</organism>
<feature type="compositionally biased region" description="Low complexity" evidence="1">
    <location>
        <begin position="28"/>
        <end position="66"/>
    </location>
</feature>
<evidence type="ECO:0000313" key="2">
    <source>
        <dbReference type="EMBL" id="CEK65030.1"/>
    </source>
</evidence>
<feature type="compositionally biased region" description="Polar residues" evidence="1">
    <location>
        <begin position="1"/>
        <end position="27"/>
    </location>
</feature>
<sequence length="157" mass="17012">RNRNSAVSTNSSAKPFLSNNAHRNGTENSTSKDSSNTPSSLNGYVYNPSYSNSGNSSGKPPLSNNGVGVDGAERDQDPLANNYERVKEMALDLSEYVDCSVVDSEYVSEYCKHNMQISREDYRYSTGSEDSDSKKPVIPYSDVQADNLSTLSLASSG</sequence>
<reference evidence="2" key="1">
    <citation type="submission" date="2014-12" db="EMBL/GenBank/DDBJ databases">
        <title>Insight into the proteome of Arion vulgaris.</title>
        <authorList>
            <person name="Aradska J."/>
            <person name="Bulat T."/>
            <person name="Smidak R."/>
            <person name="Sarate P."/>
            <person name="Gangsoo J."/>
            <person name="Sialana F."/>
            <person name="Bilban M."/>
            <person name="Lubec G."/>
        </authorList>
    </citation>
    <scope>NUCLEOTIDE SEQUENCE</scope>
    <source>
        <tissue evidence="2">Skin</tissue>
    </source>
</reference>
<dbReference type="EMBL" id="HACG01018165">
    <property type="protein sequence ID" value="CEK65030.1"/>
    <property type="molecule type" value="Transcribed_RNA"/>
</dbReference>
<feature type="non-terminal residue" evidence="2">
    <location>
        <position position="1"/>
    </location>
</feature>
<protein>
    <submittedName>
        <fullName evidence="2">Uncharacterized protein</fullName>
    </submittedName>
</protein>
<feature type="non-terminal residue" evidence="2">
    <location>
        <position position="157"/>
    </location>
</feature>
<feature type="region of interest" description="Disordered" evidence="1">
    <location>
        <begin position="1"/>
        <end position="80"/>
    </location>
</feature>
<name>A0A0B6ZBE0_9EUPU</name>